<dbReference type="SMART" id="SM00355">
    <property type="entry name" value="ZnF_C2H2"/>
    <property type="match status" value="6"/>
</dbReference>
<feature type="region of interest" description="Disordered" evidence="2">
    <location>
        <begin position="565"/>
        <end position="644"/>
    </location>
</feature>
<feature type="domain" description="C2H2-type" evidence="3">
    <location>
        <begin position="461"/>
        <end position="484"/>
    </location>
</feature>
<feature type="compositionally biased region" description="Low complexity" evidence="2">
    <location>
        <begin position="298"/>
        <end position="307"/>
    </location>
</feature>
<dbReference type="PROSITE" id="PS00028">
    <property type="entry name" value="ZINC_FINGER_C2H2_1"/>
    <property type="match status" value="1"/>
</dbReference>
<feature type="region of interest" description="Disordered" evidence="2">
    <location>
        <begin position="1003"/>
        <end position="1040"/>
    </location>
</feature>
<dbReference type="InterPro" id="IPR000477">
    <property type="entry name" value="RT_dom"/>
</dbReference>
<dbReference type="Gene3D" id="3.30.70.270">
    <property type="match status" value="1"/>
</dbReference>
<protein>
    <submittedName>
        <fullName evidence="5">Retrovirus-related Pol polyprotein from type-2 retrotransposable element R2DM</fullName>
    </submittedName>
</protein>
<feature type="region of interest" description="Disordered" evidence="2">
    <location>
        <begin position="720"/>
        <end position="766"/>
    </location>
</feature>
<feature type="domain" description="C2H2-type" evidence="3">
    <location>
        <begin position="863"/>
        <end position="890"/>
    </location>
</feature>
<feature type="compositionally biased region" description="Basic and acidic residues" evidence="2">
    <location>
        <begin position="1016"/>
        <end position="1025"/>
    </location>
</feature>
<keyword evidence="6" id="KW-1185">Reference proteome</keyword>
<gene>
    <name evidence="5" type="primary">pol</name>
    <name evidence="5" type="ORF">NPIL_454351</name>
</gene>
<reference evidence="5" key="1">
    <citation type="submission" date="2020-08" db="EMBL/GenBank/DDBJ databases">
        <title>Multicomponent nature underlies the extraordinary mechanical properties of spider dragline silk.</title>
        <authorList>
            <person name="Kono N."/>
            <person name="Nakamura H."/>
            <person name="Mori M."/>
            <person name="Yoshida Y."/>
            <person name="Ohtoshi R."/>
            <person name="Malay A.D."/>
            <person name="Moran D.A.P."/>
            <person name="Tomita M."/>
            <person name="Numata K."/>
            <person name="Arakawa K."/>
        </authorList>
    </citation>
    <scope>NUCLEOTIDE SEQUENCE</scope>
</reference>
<feature type="region of interest" description="Disordered" evidence="2">
    <location>
        <begin position="413"/>
        <end position="447"/>
    </location>
</feature>
<feature type="region of interest" description="Disordered" evidence="2">
    <location>
        <begin position="1"/>
        <end position="22"/>
    </location>
</feature>
<feature type="domain" description="Reverse transcriptase" evidence="4">
    <location>
        <begin position="998"/>
        <end position="1363"/>
    </location>
</feature>
<dbReference type="PROSITE" id="PS50878">
    <property type="entry name" value="RT_POL"/>
    <property type="match status" value="1"/>
</dbReference>
<dbReference type="Proteomes" id="UP000887013">
    <property type="component" value="Unassembled WGS sequence"/>
</dbReference>
<dbReference type="GO" id="GO:0071897">
    <property type="term" value="P:DNA biosynthetic process"/>
    <property type="evidence" value="ECO:0007669"/>
    <property type="project" value="UniProtKB-ARBA"/>
</dbReference>
<dbReference type="PANTHER" id="PTHR47027">
    <property type="entry name" value="REVERSE TRANSCRIPTASE DOMAIN-CONTAINING PROTEIN"/>
    <property type="match status" value="1"/>
</dbReference>
<dbReference type="OrthoDB" id="410104at2759"/>
<dbReference type="InterPro" id="IPR043128">
    <property type="entry name" value="Rev_trsase/Diguanyl_cyclase"/>
</dbReference>
<organism evidence="5 6">
    <name type="scientific">Nephila pilipes</name>
    <name type="common">Giant wood spider</name>
    <name type="synonym">Nephila maculata</name>
    <dbReference type="NCBI Taxonomy" id="299642"/>
    <lineage>
        <taxon>Eukaryota</taxon>
        <taxon>Metazoa</taxon>
        <taxon>Ecdysozoa</taxon>
        <taxon>Arthropoda</taxon>
        <taxon>Chelicerata</taxon>
        <taxon>Arachnida</taxon>
        <taxon>Araneae</taxon>
        <taxon>Araneomorphae</taxon>
        <taxon>Entelegynae</taxon>
        <taxon>Araneoidea</taxon>
        <taxon>Nephilidae</taxon>
        <taxon>Nephila</taxon>
    </lineage>
</organism>
<evidence type="ECO:0000313" key="5">
    <source>
        <dbReference type="EMBL" id="GFS43770.1"/>
    </source>
</evidence>
<evidence type="ECO:0000259" key="3">
    <source>
        <dbReference type="PROSITE" id="PS50157"/>
    </source>
</evidence>
<proteinExistence type="predicted"/>
<name>A0A8X6ME32_NEPPI</name>
<dbReference type="EMBL" id="BMAW01090238">
    <property type="protein sequence ID" value="GFS43770.1"/>
    <property type="molecule type" value="Genomic_DNA"/>
</dbReference>
<dbReference type="PROSITE" id="PS50157">
    <property type="entry name" value="ZINC_FINGER_C2H2_2"/>
    <property type="match status" value="2"/>
</dbReference>
<dbReference type="CDD" id="cd01650">
    <property type="entry name" value="RT_nLTR_like"/>
    <property type="match status" value="1"/>
</dbReference>
<dbReference type="PANTHER" id="PTHR47027:SF20">
    <property type="entry name" value="REVERSE TRANSCRIPTASE-LIKE PROTEIN WITH RNA-DIRECTED DNA POLYMERASE DOMAIN"/>
    <property type="match status" value="1"/>
</dbReference>
<evidence type="ECO:0000313" key="6">
    <source>
        <dbReference type="Proteomes" id="UP000887013"/>
    </source>
</evidence>
<dbReference type="GO" id="GO:0008270">
    <property type="term" value="F:zinc ion binding"/>
    <property type="evidence" value="ECO:0007669"/>
    <property type="project" value="UniProtKB-KW"/>
</dbReference>
<dbReference type="InterPro" id="IPR013087">
    <property type="entry name" value="Znf_C2H2_type"/>
</dbReference>
<keyword evidence="1" id="KW-0863">Zinc-finger</keyword>
<keyword evidence="1" id="KW-0862">Zinc</keyword>
<evidence type="ECO:0000256" key="2">
    <source>
        <dbReference type="SAM" id="MobiDB-lite"/>
    </source>
</evidence>
<dbReference type="InterPro" id="IPR043502">
    <property type="entry name" value="DNA/RNA_pol_sf"/>
</dbReference>
<dbReference type="Pfam" id="PF00078">
    <property type="entry name" value="RVT_1"/>
    <property type="match status" value="1"/>
</dbReference>
<dbReference type="SUPFAM" id="SSF56672">
    <property type="entry name" value="DNA/RNA polymerases"/>
    <property type="match status" value="1"/>
</dbReference>
<feature type="region of interest" description="Disordered" evidence="2">
    <location>
        <begin position="277"/>
        <end position="307"/>
    </location>
</feature>
<sequence length="1365" mass="151638">MTDSIDLQSAKSVNDSSSTSTNCSITPVAHRTRAGLSTISFIDAARAGQCKMCPIKCSSIIRLQRHILSHKANRKRQKALDAVLSVLKAKKAMYTPLSSRINKPCSLERKYMDIFPEDVQANGQDSLEANHLEERKSSSPTIGLLLNDILEQVQTELPCLAAQDPLHTSPSPMFASIPGLSSTPLGSTALEGSMLDKPLSPFLTLPLILEPLPKRGSQTEGSPPPTAVDSVINMPHSQESIEGLPRPISPIHSPCQEKSPSILEIIMSQEFYSREASPEVDVLKTDHSPLESSRSKTESPSSPMTSPSVNINMRHEENANIGPVVQTYLETARSGLCRICNRSVPPTLLLSHLNAHRPCTKRYKCIRAVVLINKEEKVQAQKLDRNNSGTPLKKSPSDLEKKFREKFPDLPVFHKQSDMSSPDSSDRESLLSELDSPPTGPPSKPAFTKKLYCSVARKGLYRCKFCELAFATKNGMDVHLQKVHDISPHPSVQTKLLTPPARPTCHHKIKDGTTSADHCKLHHNFEVSTDRTSPVSQVVEIPESTQVEPSGRKVSKFSKGKLQVSIGNVPPKTHEESSRKINAKISKAGARGTLSKYSRSTTMTRGPQNIPRRDPRSDSSLEDFEASTTRKPNTSPPGSPTKCPHCPFLAMKKGGLRLHMFRNYQTVVALSEMTAWGSMTTRDPPSSVAIHAEQNHHCNRCATICKTAKGLRVHMQSAHNISLRKEGKSRRKDTLTQQQSTNSDREIAAPPMEEPMRETSDGPKDGPVTLQNNILKYSFPLLDTIRCPERKCNKIFHTRKWYTTNNSVKRHLSIYHRIQLAGVEYWCTTCKRRISGKPASHPCISNAMTSSQGPNSDKNINTWVCADCGFKASSRVGLNVHKRIHKRDQVAHKGTPLVSLPNPKQRKQAKNRKIVPLLVGSSGDLPLDRPLPIFQDPSDIIVKETLDLSNEDTLIDIQHPSILDSFLEPLEALMSEDIDDRLRLLEVINNDITSAIQQHFHLEKREASSANPRVSVNEKREKREASSANPRVSVNEKREKLKDPQTIQKAYAWNRRKCIRDLVESNDTRCSVPTEVIHSHFTATWAAPSADSFPSFPTPPELPPIVESFTEDLVCECLKAAENTAPGPDLVAYKHWREAVPKGRILTRLFNICLSSRRKLLDWCSANQTLSSCQKGFTPFDGVLEHNFIIAQHLEDAHRLKRDSFACWIDISNAFGSIPHNILWSALRAMGADLDFISLCQDIYNESNTSILGLEGKTPPIPLRNGIKQGCPMSGILFDIAIDHVLRLIQGDEDRKKILAFADDIVLLANSQKELQENILALSHLLEAIHLRVNGKKCATLHLSGTSPVGAKLQPSSWMANRSNH</sequence>
<evidence type="ECO:0000259" key="4">
    <source>
        <dbReference type="PROSITE" id="PS50878"/>
    </source>
</evidence>
<keyword evidence="1" id="KW-0479">Metal-binding</keyword>
<accession>A0A8X6ME32</accession>
<feature type="compositionally biased region" description="Polar residues" evidence="2">
    <location>
        <begin position="595"/>
        <end position="607"/>
    </location>
</feature>
<feature type="compositionally biased region" description="Basic and acidic residues" evidence="2">
    <location>
        <begin position="277"/>
        <end position="297"/>
    </location>
</feature>
<feature type="compositionally biased region" description="Basic and acidic residues" evidence="2">
    <location>
        <begin position="754"/>
        <end position="764"/>
    </location>
</feature>
<evidence type="ECO:0000256" key="1">
    <source>
        <dbReference type="PROSITE-ProRule" id="PRU00042"/>
    </source>
</evidence>
<comment type="caution">
    <text evidence="5">The sequence shown here is derived from an EMBL/GenBank/DDBJ whole genome shotgun (WGS) entry which is preliminary data.</text>
</comment>